<dbReference type="Pfam" id="PF22505">
    <property type="entry name" value="RNase_J_b_CASP"/>
    <property type="match status" value="1"/>
</dbReference>
<keyword evidence="9" id="KW-0698">rRNA processing</keyword>
<dbReference type="Gene3D" id="3.10.20.580">
    <property type="match status" value="1"/>
</dbReference>
<comment type="function">
    <text evidence="9">An RNase that has 5'-3' exonuclease and possibly endonuclease activity. Involved in maturation of rRNA and in some organisms also mRNA maturation and/or decay.</text>
</comment>
<feature type="domain" description="Metallo-beta-lactamase" evidence="11">
    <location>
        <begin position="181"/>
        <end position="377"/>
    </location>
</feature>
<dbReference type="PANTHER" id="PTHR43694:SF1">
    <property type="entry name" value="RIBONUCLEASE J"/>
    <property type="match status" value="1"/>
</dbReference>
<feature type="compositionally biased region" description="Polar residues" evidence="10">
    <location>
        <begin position="41"/>
        <end position="84"/>
    </location>
</feature>
<dbReference type="NCBIfam" id="TIGR00649">
    <property type="entry name" value="MG423"/>
    <property type="match status" value="1"/>
</dbReference>
<dbReference type="OrthoDB" id="9770211at2"/>
<keyword evidence="8 9" id="KW-0694">RNA-binding</keyword>
<evidence type="ECO:0000313" key="13">
    <source>
        <dbReference type="Proteomes" id="UP000256514"/>
    </source>
</evidence>
<dbReference type="InterPro" id="IPR001279">
    <property type="entry name" value="Metallo-B-lactamas"/>
</dbReference>
<dbReference type="InterPro" id="IPR041636">
    <property type="entry name" value="RNase_J_C"/>
</dbReference>
<keyword evidence="2 9" id="KW-0540">Nuclease</keyword>
<keyword evidence="7 9" id="KW-0269">Exonuclease</keyword>
<dbReference type="GO" id="GO:0008270">
    <property type="term" value="F:zinc ion binding"/>
    <property type="evidence" value="ECO:0007669"/>
    <property type="project" value="InterPro"/>
</dbReference>
<dbReference type="Gene3D" id="3.40.50.10710">
    <property type="entry name" value="Metallo-hydrolase/oxidoreductase"/>
    <property type="match status" value="1"/>
</dbReference>
<evidence type="ECO:0000256" key="3">
    <source>
        <dbReference type="ARBA" id="ARBA00022723"/>
    </source>
</evidence>
<dbReference type="GO" id="GO:0005737">
    <property type="term" value="C:cytoplasm"/>
    <property type="evidence" value="ECO:0007669"/>
    <property type="project" value="UniProtKB-SubCell"/>
</dbReference>
<dbReference type="PANTHER" id="PTHR43694">
    <property type="entry name" value="RIBONUCLEASE J"/>
    <property type="match status" value="1"/>
</dbReference>
<dbReference type="InterPro" id="IPR055132">
    <property type="entry name" value="RNase_J_b_CASP"/>
</dbReference>
<protein>
    <recommendedName>
        <fullName evidence="9">Ribonuclease J</fullName>
        <shortName evidence="9">RNase J</shortName>
        <ecNumber evidence="9">3.1.-.-</ecNumber>
    </recommendedName>
</protein>
<feature type="compositionally biased region" description="Polar residues" evidence="10">
    <location>
        <begin position="1"/>
        <end position="15"/>
    </location>
</feature>
<dbReference type="GO" id="GO:0004521">
    <property type="term" value="F:RNA endonuclease activity"/>
    <property type="evidence" value="ECO:0007669"/>
    <property type="project" value="UniProtKB-UniRule"/>
</dbReference>
<dbReference type="CDD" id="cd07714">
    <property type="entry name" value="RNaseJ_MBL-fold"/>
    <property type="match status" value="1"/>
</dbReference>
<dbReference type="HAMAP" id="MF_01491">
    <property type="entry name" value="RNase_J_bact"/>
    <property type="match status" value="1"/>
</dbReference>
<dbReference type="InterPro" id="IPR036866">
    <property type="entry name" value="RibonucZ/Hydroxyglut_hydro"/>
</dbReference>
<evidence type="ECO:0000256" key="6">
    <source>
        <dbReference type="ARBA" id="ARBA00022833"/>
    </source>
</evidence>
<feature type="region of interest" description="Disordered" evidence="10">
    <location>
        <begin position="1"/>
        <end position="136"/>
    </location>
</feature>
<evidence type="ECO:0000259" key="11">
    <source>
        <dbReference type="SMART" id="SM00849"/>
    </source>
</evidence>
<dbReference type="InterPro" id="IPR042173">
    <property type="entry name" value="RNase_J_2"/>
</dbReference>
<keyword evidence="6" id="KW-0862">Zinc</keyword>
<evidence type="ECO:0000256" key="7">
    <source>
        <dbReference type="ARBA" id="ARBA00022839"/>
    </source>
</evidence>
<name>A0A3D8IST8_9HELI</name>
<dbReference type="Pfam" id="PF00753">
    <property type="entry name" value="Lactamase_B"/>
    <property type="match status" value="1"/>
</dbReference>
<evidence type="ECO:0000256" key="4">
    <source>
        <dbReference type="ARBA" id="ARBA00022759"/>
    </source>
</evidence>
<dbReference type="GO" id="GO:0006364">
    <property type="term" value="P:rRNA processing"/>
    <property type="evidence" value="ECO:0007669"/>
    <property type="project" value="UniProtKB-UniRule"/>
</dbReference>
<dbReference type="SUPFAM" id="SSF56281">
    <property type="entry name" value="Metallo-hydrolase/oxidoreductase"/>
    <property type="match status" value="1"/>
</dbReference>
<feature type="compositionally biased region" description="Basic and acidic residues" evidence="10">
    <location>
        <begin position="127"/>
        <end position="136"/>
    </location>
</feature>
<evidence type="ECO:0000256" key="1">
    <source>
        <dbReference type="ARBA" id="ARBA00022490"/>
    </source>
</evidence>
<dbReference type="PROSITE" id="PS01292">
    <property type="entry name" value="UPF0036"/>
    <property type="match status" value="1"/>
</dbReference>
<dbReference type="InterPro" id="IPR030854">
    <property type="entry name" value="RNase_J_bac"/>
</dbReference>
<dbReference type="InterPro" id="IPR011108">
    <property type="entry name" value="RMMBL"/>
</dbReference>
<dbReference type="AlphaFoldDB" id="A0A3D8IST8"/>
<keyword evidence="4 9" id="KW-0255">Endonuclease</keyword>
<dbReference type="InterPro" id="IPR001587">
    <property type="entry name" value="RNase_J_CS"/>
</dbReference>
<dbReference type="EMBL" id="NXLT01000001">
    <property type="protein sequence ID" value="RDU68357.1"/>
    <property type="molecule type" value="Genomic_DNA"/>
</dbReference>
<organism evidence="12 13">
    <name type="scientific">Helicobacter equorum</name>
    <dbReference type="NCBI Taxonomy" id="361872"/>
    <lineage>
        <taxon>Bacteria</taxon>
        <taxon>Pseudomonadati</taxon>
        <taxon>Campylobacterota</taxon>
        <taxon>Epsilonproteobacteria</taxon>
        <taxon>Campylobacterales</taxon>
        <taxon>Helicobacteraceae</taxon>
        <taxon>Helicobacter</taxon>
    </lineage>
</organism>
<keyword evidence="3" id="KW-0479">Metal-binding</keyword>
<dbReference type="InterPro" id="IPR004613">
    <property type="entry name" value="RNase_J"/>
</dbReference>
<dbReference type="RefSeq" id="WP_115570314.1">
    <property type="nucleotide sequence ID" value="NZ_NXLT01000001.1"/>
</dbReference>
<dbReference type="Pfam" id="PF17770">
    <property type="entry name" value="RNase_J_C"/>
    <property type="match status" value="1"/>
</dbReference>
<dbReference type="Gene3D" id="3.60.15.10">
    <property type="entry name" value="Ribonuclease Z/Hydroxyacylglutathione hydrolase-like"/>
    <property type="match status" value="1"/>
</dbReference>
<gene>
    <name evidence="9" type="primary">rnj</name>
    <name evidence="12" type="ORF">CQA54_00660</name>
</gene>
<dbReference type="Proteomes" id="UP000256514">
    <property type="component" value="Unassembled WGS sequence"/>
</dbReference>
<evidence type="ECO:0000313" key="12">
    <source>
        <dbReference type="EMBL" id="RDU68357.1"/>
    </source>
</evidence>
<comment type="subunit">
    <text evidence="9">Homodimer, may be a subunit of the RNA degradosome.</text>
</comment>
<evidence type="ECO:0000256" key="8">
    <source>
        <dbReference type="ARBA" id="ARBA00022884"/>
    </source>
</evidence>
<comment type="caution">
    <text evidence="12">The sequence shown here is derived from an EMBL/GenBank/DDBJ whole genome shotgun (WGS) entry which is preliminary data.</text>
</comment>
<dbReference type="Pfam" id="PF07521">
    <property type="entry name" value="RMMBL"/>
    <property type="match status" value="1"/>
</dbReference>
<comment type="similarity">
    <text evidence="9">Belongs to the metallo-beta-lactamase superfamily. RNA-metabolizing metallo-beta-lactamase-like family. Bacterial RNase J subfamily.</text>
</comment>
<sequence>MEDNNTPQQIPQDQEAQAPKESRFKSFTKKFRRKISDETNDSTQESSAKYPTHTDSIQSAIPTNESSQKSFTHNKFGSTQGSQTRDSHYAQKDKNFKGRQWSGKNPHAKNRTDDKDVVENGVRSVKNPHEKDNLSLHKDLRRGVEANTKIQRESLNAHAKLNLNTKASVRITPLGGLGEIGGNITVLETQNSAIIIDVGMSFPDETMHGVDILIPDFSYIHAIKDKIAGVIITHAHEDHIGAVPYLYKQLQFPLYGTPLPLGMIGSKFDEHGLKKYRSYFKIVQKRQPIKIGEFEIEWINITHSIIDASALAIKTEAGTIIHTGDFKIDHTPIDNMPTDLHRLAHYGEEGVMLLLSDSTNSHRSGTTPSEASVGPTFDTLFKQAKGRVIMSTFSSNIHRVYQAINYGRLYNRKVAVIGRSMEKNLEIARELGYIEIPQNIFIEAHEVEKYPDNEVLIVTTGSQGETMSALYRMAIDEHRHVKIKPSDMVIISAKAIPGNEGSVSTVLNFLMKAGARVAYQDFSEIHVSGHAAQEEQKLMLRLIKPKFFLPVHGEYNHIAKHKETAIKCGVLEKNILLMEDGDQIEVNPNYIRKVRSVKNGKIFIDNQINRQVDTDIVDDRQTLANEGIVIVSMQVSKDRKIIDSKIASYGLVANKEDKGFEKEMNEILELVVKNYKKEHFNAKTIEQEIQGAFKKHIFKKVKKYPTIEAMVYVL</sequence>
<keyword evidence="13" id="KW-1185">Reference proteome</keyword>
<dbReference type="EC" id="3.1.-.-" evidence="9"/>
<keyword evidence="5 9" id="KW-0378">Hydrolase</keyword>
<comment type="subcellular location">
    <subcellularLocation>
        <location evidence="9">Cytoplasm</location>
    </subcellularLocation>
</comment>
<dbReference type="GO" id="GO:0004534">
    <property type="term" value="F:5'-3' RNA exonuclease activity"/>
    <property type="evidence" value="ECO:0007669"/>
    <property type="project" value="UniProtKB-UniRule"/>
</dbReference>
<proteinExistence type="inferred from homology"/>
<evidence type="ECO:0000256" key="5">
    <source>
        <dbReference type="ARBA" id="ARBA00022801"/>
    </source>
</evidence>
<feature type="binding site" evidence="9">
    <location>
        <begin position="526"/>
        <end position="530"/>
    </location>
    <ligand>
        <name>substrate</name>
    </ligand>
</feature>
<evidence type="ECO:0000256" key="9">
    <source>
        <dbReference type="HAMAP-Rule" id="MF_01491"/>
    </source>
</evidence>
<evidence type="ECO:0000256" key="2">
    <source>
        <dbReference type="ARBA" id="ARBA00022722"/>
    </source>
</evidence>
<reference evidence="12 13" key="1">
    <citation type="submission" date="2018-04" db="EMBL/GenBank/DDBJ databases">
        <title>Novel Campyloabacter and Helicobacter Species and Strains.</title>
        <authorList>
            <person name="Mannion A.J."/>
            <person name="Shen Z."/>
            <person name="Fox J.G."/>
        </authorList>
    </citation>
    <scope>NUCLEOTIDE SEQUENCE [LARGE SCALE GENOMIC DNA]</scope>
    <source>
        <strain evidence="12 13">MIT 12-6600</strain>
    </source>
</reference>
<accession>A0A3D8IST8</accession>
<dbReference type="SMART" id="SM00849">
    <property type="entry name" value="Lactamase_B"/>
    <property type="match status" value="1"/>
</dbReference>
<feature type="compositionally biased region" description="Basic and acidic residues" evidence="10">
    <location>
        <begin position="85"/>
        <end position="96"/>
    </location>
</feature>
<keyword evidence="1 9" id="KW-0963">Cytoplasm</keyword>
<evidence type="ECO:0000256" key="10">
    <source>
        <dbReference type="SAM" id="MobiDB-lite"/>
    </source>
</evidence>
<dbReference type="GO" id="GO:0003723">
    <property type="term" value="F:RNA binding"/>
    <property type="evidence" value="ECO:0007669"/>
    <property type="project" value="UniProtKB-UniRule"/>
</dbReference>